<protein>
    <submittedName>
        <fullName evidence="2">RNA-directed DNA polymerase</fullName>
    </submittedName>
</protein>
<accession>A0ABU4YLN3</accession>
<keyword evidence="2" id="KW-0548">Nucleotidyltransferase</keyword>
<gene>
    <name evidence="2" type="ORF">RFM52_22075</name>
</gene>
<reference evidence="2 3" key="1">
    <citation type="submission" date="2023-08" db="EMBL/GenBank/DDBJ databases">
        <title>Implementing the SeqCode for naming new Mesorhizobium species isolated from Vachellia karroo root nodules.</title>
        <authorList>
            <person name="Van Lill M."/>
        </authorList>
    </citation>
    <scope>NUCLEOTIDE SEQUENCE [LARGE SCALE GENOMIC DNA]</scope>
    <source>
        <strain evidence="2 3">VK2B</strain>
    </source>
</reference>
<keyword evidence="2" id="KW-0695">RNA-directed DNA polymerase</keyword>
<proteinExistence type="predicted"/>
<keyword evidence="2" id="KW-0808">Transferase</keyword>
<evidence type="ECO:0000313" key="2">
    <source>
        <dbReference type="EMBL" id="MDX8487871.1"/>
    </source>
</evidence>
<feature type="domain" description="Reverse transcriptase" evidence="1">
    <location>
        <begin position="1"/>
        <end position="289"/>
    </location>
</feature>
<dbReference type="Pfam" id="PF00078">
    <property type="entry name" value="RVT_1"/>
    <property type="match status" value="1"/>
</dbReference>
<dbReference type="PROSITE" id="PS50878">
    <property type="entry name" value="RT_POL"/>
    <property type="match status" value="1"/>
</dbReference>
<dbReference type="InterPro" id="IPR000477">
    <property type="entry name" value="RT_dom"/>
</dbReference>
<evidence type="ECO:0000259" key="1">
    <source>
        <dbReference type="PROSITE" id="PS50878"/>
    </source>
</evidence>
<comment type="caution">
    <text evidence="2">The sequence shown here is derived from an EMBL/GenBank/DDBJ whole genome shotgun (WGS) entry which is preliminary data.</text>
</comment>
<name>A0ABU4YLN3_9HYPH</name>
<dbReference type="GO" id="GO:0003964">
    <property type="term" value="F:RNA-directed DNA polymerase activity"/>
    <property type="evidence" value="ECO:0007669"/>
    <property type="project" value="UniProtKB-KW"/>
</dbReference>
<organism evidence="2 3">
    <name type="scientific">Mesorhizobium humile</name>
    <dbReference type="NCBI Taxonomy" id="3072313"/>
    <lineage>
        <taxon>Bacteria</taxon>
        <taxon>Pseudomonadati</taxon>
        <taxon>Pseudomonadota</taxon>
        <taxon>Alphaproteobacteria</taxon>
        <taxon>Hyphomicrobiales</taxon>
        <taxon>Phyllobacteriaceae</taxon>
        <taxon>Mesorhizobium</taxon>
    </lineage>
</organism>
<evidence type="ECO:0000313" key="3">
    <source>
        <dbReference type="Proteomes" id="UP001280156"/>
    </source>
</evidence>
<dbReference type="SUPFAM" id="SSF56672">
    <property type="entry name" value="DNA/RNA polymerases"/>
    <property type="match status" value="1"/>
</dbReference>
<dbReference type="RefSeq" id="WP_320293463.1">
    <property type="nucleotide sequence ID" value="NZ_JAVIIU010000001.1"/>
</dbReference>
<keyword evidence="3" id="KW-1185">Reference proteome</keyword>
<sequence>MSKLPNKDTRLKRLLEAGYFLEELPPPFVSSEFAKFRSHFQKVLDPKVQHSAYARYSVPRHNSARRTLGIPNPINYFFLAKELSDNWVEIRKFLRQSSISEFKPIFDTSGPRALFGINFEHVEAEISKLQALHNKCVKVDISRFYPTVYTHSLGWALYTKKFVKANLHKIYKGSLGDRLDRLVRYCQENQSIGLPIGPDTSRILSEIICVAIEKCIADKIVQFSDRAVRYVDDIAIGLSIEDNPEQFVSHIASAFSEFGLEINIDKTRVIGKGERFHPEWISILRGYRITGVTKRKNEIVEDYFKNALHLSSDHERDNVLTYAVKRSRSFKIDDDEWDYYENYLYRCARYNTNSIAAVSQILIERNYKMAMKGKSINLSMAKALVLDMIKQYSPLGFDYEVSWALFLCKALKISLNSKEVAPVLGMTSPTCALIAIDLQNLGLLPKGLNLKFWRSFANADGLRSEMWLFAYEIARKGWLPTIPKDYVKDDDNFGKLLEKSVYFYDETKNVKSTASEQKKAASQLWKIKLVTSKWNEYF</sequence>
<dbReference type="InterPro" id="IPR043502">
    <property type="entry name" value="DNA/RNA_pol_sf"/>
</dbReference>
<dbReference type="EMBL" id="JAVIIV010000016">
    <property type="protein sequence ID" value="MDX8487871.1"/>
    <property type="molecule type" value="Genomic_DNA"/>
</dbReference>
<dbReference type="CDD" id="cd01646">
    <property type="entry name" value="RT_Bac_retron_I"/>
    <property type="match status" value="1"/>
</dbReference>
<dbReference type="Proteomes" id="UP001280156">
    <property type="component" value="Unassembled WGS sequence"/>
</dbReference>